<dbReference type="OrthoDB" id="21550at2759"/>
<feature type="compositionally biased region" description="Polar residues" evidence="10">
    <location>
        <begin position="58"/>
        <end position="71"/>
    </location>
</feature>
<dbReference type="FunFam" id="2.40.10.230:FF:000002">
    <property type="entry name" value="H/ACA ribonucleoprotein complex non-core subunit NAF1"/>
    <property type="match status" value="1"/>
</dbReference>
<dbReference type="GO" id="GO:0001522">
    <property type="term" value="P:pseudouridine synthesis"/>
    <property type="evidence" value="ECO:0007669"/>
    <property type="project" value="InterPro"/>
</dbReference>
<dbReference type="PANTHER" id="PTHR31633:SF1">
    <property type="entry name" value="H_ACA RIBONUCLEOPROTEIN COMPLEX NON-CORE SUBUNIT NAF1"/>
    <property type="match status" value="1"/>
</dbReference>
<evidence type="ECO:0000256" key="9">
    <source>
        <dbReference type="ARBA" id="ARBA00076743"/>
    </source>
</evidence>
<dbReference type="InterPro" id="IPR007504">
    <property type="entry name" value="H/ACA_rnp_Gar1/Naf1"/>
</dbReference>
<keyword evidence="7" id="KW-0694">RNA-binding</keyword>
<evidence type="ECO:0000256" key="4">
    <source>
        <dbReference type="ARBA" id="ARBA00022517"/>
    </source>
</evidence>
<evidence type="ECO:0000256" key="7">
    <source>
        <dbReference type="ARBA" id="ARBA00022884"/>
    </source>
</evidence>
<dbReference type="InterPro" id="IPR009000">
    <property type="entry name" value="Transl_B-barrel_sf"/>
</dbReference>
<organism evidence="11 12">
    <name type="scientific">Aspergillus sclerotialis</name>
    <dbReference type="NCBI Taxonomy" id="2070753"/>
    <lineage>
        <taxon>Eukaryota</taxon>
        <taxon>Fungi</taxon>
        <taxon>Dikarya</taxon>
        <taxon>Ascomycota</taxon>
        <taxon>Pezizomycotina</taxon>
        <taxon>Eurotiomycetes</taxon>
        <taxon>Eurotiomycetidae</taxon>
        <taxon>Eurotiales</taxon>
        <taxon>Aspergillaceae</taxon>
        <taxon>Aspergillus</taxon>
        <taxon>Aspergillus subgen. Polypaecilum</taxon>
    </lineage>
</organism>
<evidence type="ECO:0000313" key="11">
    <source>
        <dbReference type="EMBL" id="RJE19423.1"/>
    </source>
</evidence>
<dbReference type="Pfam" id="PF04410">
    <property type="entry name" value="Gar1"/>
    <property type="match status" value="1"/>
</dbReference>
<proteinExistence type="inferred from homology"/>
<dbReference type="GO" id="GO:0000493">
    <property type="term" value="P:box H/ACA snoRNP assembly"/>
    <property type="evidence" value="ECO:0007669"/>
    <property type="project" value="InterPro"/>
</dbReference>
<keyword evidence="6" id="KW-0597">Phosphoprotein</keyword>
<evidence type="ECO:0000256" key="8">
    <source>
        <dbReference type="ARBA" id="ARBA00023242"/>
    </source>
</evidence>
<evidence type="ECO:0000256" key="10">
    <source>
        <dbReference type="SAM" id="MobiDB-lite"/>
    </source>
</evidence>
<protein>
    <recommendedName>
        <fullName evidence="3">H/ACA ribonucleoprotein complex non-core subunit NAF1</fullName>
    </recommendedName>
    <alternativeName>
        <fullName evidence="9">Nuclear assembly factor 1</fullName>
    </alternativeName>
</protein>
<dbReference type="Proteomes" id="UP000266188">
    <property type="component" value="Unassembled WGS sequence"/>
</dbReference>
<feature type="compositionally biased region" description="Pro residues" evidence="10">
    <location>
        <begin position="514"/>
        <end position="526"/>
    </location>
</feature>
<comment type="similarity">
    <text evidence="2">Belongs to the NAF1 family.</text>
</comment>
<sequence>MSDIPSNPTGNTSEGPAAKQPYNIDTPPIAVTPADDGSDFYNTPWIASTPVHNEENKTSTTANHTDDSATSPKPAAQIPGLSLVNDGLNRSQPTDNGPILQENTENEDSNEKYNVAMYPSTSNNGTEGLGQQKDEPVPVTREAMEVEDAEQRIREGAVNGDSNMIDVAQAPEHADGDGEEQTNEPREWETDSSPYESSSDDTTTTDSDDSSDEDDEDYPILSAEEQARILMQAENDSDDEGAGKGKTGGHIKTANEQPEEVPPIPDVTITPDMKIVHLGHVQAIVENAVLVEANISGEYQVLESGSLLCSEDRKVVGVVSETLGRVESPLYALRYATSAEVEERGVCKGKSIYYVESHSTFVFTQPLKGMKGSDASNFHDEEIAEDEVEFSDDEAEAEHKRKLKQKQQERKKAKSGNGPGRARREPPGPSKLGQSELNYDDDAADDGYTPLARPKNLHEMMGNQEAPVESDGPPSRGGFRGGRSRGRGSDRDRGARGRGGGVPGGRHPQNENMPPQPQHYPQPPYQTPQNPYGMPQQFPQYSPFLQHQQPYAQGSAPIQFPIQMPNQQAYQQPNPYQQMPPNVHINPLLFAQLQQWQQQPQQQAQTQMPNQAMNFDQVKAQLDVLRQLNNGNQGPRPT</sequence>
<evidence type="ECO:0000313" key="12">
    <source>
        <dbReference type="Proteomes" id="UP000266188"/>
    </source>
</evidence>
<dbReference type="Gene3D" id="2.40.10.230">
    <property type="entry name" value="Probable tRNA pseudouridine synthase domain"/>
    <property type="match status" value="1"/>
</dbReference>
<dbReference type="GO" id="GO:0003723">
    <property type="term" value="F:RNA binding"/>
    <property type="evidence" value="ECO:0007669"/>
    <property type="project" value="UniProtKB-KW"/>
</dbReference>
<dbReference type="InterPro" id="IPR040309">
    <property type="entry name" value="Naf1"/>
</dbReference>
<feature type="compositionally biased region" description="Basic residues" evidence="10">
    <location>
        <begin position="400"/>
        <end position="414"/>
    </location>
</feature>
<dbReference type="InterPro" id="IPR038664">
    <property type="entry name" value="Gar1/Naf1_Cbf5-bd_sf"/>
</dbReference>
<reference evidence="12" key="1">
    <citation type="submission" date="2017-02" db="EMBL/GenBank/DDBJ databases">
        <authorList>
            <person name="Tafer H."/>
            <person name="Lopandic K."/>
        </authorList>
    </citation>
    <scope>NUCLEOTIDE SEQUENCE [LARGE SCALE GENOMIC DNA]</scope>
    <source>
        <strain evidence="12">CBS 366.77</strain>
    </source>
</reference>
<dbReference type="STRING" id="2070753.A0A3A2ZB05"/>
<dbReference type="GO" id="GO:0005732">
    <property type="term" value="C:sno(s)RNA-containing ribonucleoprotein complex"/>
    <property type="evidence" value="ECO:0007669"/>
    <property type="project" value="InterPro"/>
</dbReference>
<gene>
    <name evidence="11" type="ORF">PHISCL_08243</name>
</gene>
<name>A0A3A2ZB05_9EURO</name>
<evidence type="ECO:0000256" key="6">
    <source>
        <dbReference type="ARBA" id="ARBA00022553"/>
    </source>
</evidence>
<dbReference type="GO" id="GO:0006364">
    <property type="term" value="P:rRNA processing"/>
    <property type="evidence" value="ECO:0007669"/>
    <property type="project" value="UniProtKB-KW"/>
</dbReference>
<keyword evidence="12" id="KW-1185">Reference proteome</keyword>
<keyword evidence="8" id="KW-0539">Nucleus</keyword>
<comment type="caution">
    <text evidence="11">The sequence shown here is derived from an EMBL/GenBank/DDBJ whole genome shotgun (WGS) entry which is preliminary data.</text>
</comment>
<feature type="compositionally biased region" description="Low complexity" evidence="10">
    <location>
        <begin position="191"/>
        <end position="205"/>
    </location>
</feature>
<keyword evidence="5" id="KW-0698">rRNA processing</keyword>
<dbReference type="AlphaFoldDB" id="A0A3A2ZB05"/>
<feature type="region of interest" description="Disordered" evidence="10">
    <location>
        <begin position="386"/>
        <end position="540"/>
    </location>
</feature>
<dbReference type="GO" id="GO:0005634">
    <property type="term" value="C:nucleus"/>
    <property type="evidence" value="ECO:0007669"/>
    <property type="project" value="UniProtKB-SubCell"/>
</dbReference>
<feature type="region of interest" description="Disordered" evidence="10">
    <location>
        <begin position="235"/>
        <end position="265"/>
    </location>
</feature>
<comment type="subcellular location">
    <subcellularLocation>
        <location evidence="1">Nucleus</location>
    </subcellularLocation>
</comment>
<evidence type="ECO:0000256" key="3">
    <source>
        <dbReference type="ARBA" id="ARBA00021438"/>
    </source>
</evidence>
<evidence type="ECO:0000256" key="5">
    <source>
        <dbReference type="ARBA" id="ARBA00022552"/>
    </source>
</evidence>
<keyword evidence="4" id="KW-0690">Ribosome biogenesis</keyword>
<feature type="compositionally biased region" description="Acidic residues" evidence="10">
    <location>
        <begin position="386"/>
        <end position="396"/>
    </location>
</feature>
<accession>A0A3A2ZB05</accession>
<evidence type="ECO:0000256" key="1">
    <source>
        <dbReference type="ARBA" id="ARBA00004123"/>
    </source>
</evidence>
<feature type="compositionally biased region" description="Acidic residues" evidence="10">
    <location>
        <begin position="206"/>
        <end position="216"/>
    </location>
</feature>
<dbReference type="EMBL" id="MVGC01000408">
    <property type="protein sequence ID" value="RJE19423.1"/>
    <property type="molecule type" value="Genomic_DNA"/>
</dbReference>
<dbReference type="PANTHER" id="PTHR31633">
    <property type="entry name" value="H/ACA RIBONUCLEOPROTEIN COMPLEX NON-CORE SUBUNIT NAF1"/>
    <property type="match status" value="1"/>
</dbReference>
<evidence type="ECO:0000256" key="2">
    <source>
        <dbReference type="ARBA" id="ARBA00009801"/>
    </source>
</evidence>
<feature type="region of interest" description="Disordered" evidence="10">
    <location>
        <begin position="1"/>
        <end position="216"/>
    </location>
</feature>
<feature type="compositionally biased region" description="Polar residues" evidence="10">
    <location>
        <begin position="1"/>
        <end position="14"/>
    </location>
</feature>
<dbReference type="SUPFAM" id="SSF50447">
    <property type="entry name" value="Translation proteins"/>
    <property type="match status" value="1"/>
</dbReference>